<protein>
    <submittedName>
        <fullName evidence="1">Uncharacterized protein</fullName>
    </submittedName>
</protein>
<proteinExistence type="predicted"/>
<accession>A0ABR9UEL6</accession>
<reference evidence="1 2" key="1">
    <citation type="submission" date="2020-10" db="EMBL/GenBank/DDBJ databases">
        <authorList>
            <person name="Castelo-Branco R."/>
            <person name="Eusebio N."/>
            <person name="Adriana R."/>
            <person name="Vieira A."/>
            <person name="Brugerolle De Fraissinette N."/>
            <person name="Rezende De Castro R."/>
            <person name="Schneider M.P."/>
            <person name="Vasconcelos V."/>
            <person name="Leao P.N."/>
        </authorList>
    </citation>
    <scope>NUCLEOTIDE SEQUENCE [LARGE SCALE GENOMIC DNA]</scope>
    <source>
        <strain evidence="1 2">LEGE 06226</strain>
    </source>
</reference>
<gene>
    <name evidence="1" type="ORF">IQ236_16975</name>
</gene>
<organism evidence="1 2">
    <name type="scientific">Planktothrix mougeotii LEGE 06226</name>
    <dbReference type="NCBI Taxonomy" id="1828728"/>
    <lineage>
        <taxon>Bacteria</taxon>
        <taxon>Bacillati</taxon>
        <taxon>Cyanobacteriota</taxon>
        <taxon>Cyanophyceae</taxon>
        <taxon>Oscillatoriophycideae</taxon>
        <taxon>Oscillatoriales</taxon>
        <taxon>Microcoleaceae</taxon>
        <taxon>Planktothrix</taxon>
    </lineage>
</organism>
<keyword evidence="2" id="KW-1185">Reference proteome</keyword>
<comment type="caution">
    <text evidence="1">The sequence shown here is derived from an EMBL/GenBank/DDBJ whole genome shotgun (WGS) entry which is preliminary data.</text>
</comment>
<dbReference type="EMBL" id="JADEWU010000042">
    <property type="protein sequence ID" value="MBE9144897.1"/>
    <property type="molecule type" value="Genomic_DNA"/>
</dbReference>
<evidence type="ECO:0000313" key="2">
    <source>
        <dbReference type="Proteomes" id="UP000640725"/>
    </source>
</evidence>
<dbReference type="Proteomes" id="UP000640725">
    <property type="component" value="Unassembled WGS sequence"/>
</dbReference>
<sequence length="154" mass="17983">MNRFEQNCLESEELAEDFIINNIELIDVGEPEFCKFERAIKFDGTTPIEWIEVYGFKLGNWGLVPSENDWQLYHIREGKFMTLLPFTLANGLKGLKILVALFGEEFTTPPMGTKPYAKAYRRAYKFEKYCAAELIDRSYLFDDDDDDSNDYEDD</sequence>
<evidence type="ECO:0000313" key="1">
    <source>
        <dbReference type="EMBL" id="MBE9144897.1"/>
    </source>
</evidence>
<name>A0ABR9UEL6_9CYAN</name>
<dbReference type="RefSeq" id="WP_193870392.1">
    <property type="nucleotide sequence ID" value="NZ_JADEWU010000042.1"/>
</dbReference>